<evidence type="ECO:0000313" key="4">
    <source>
        <dbReference type="RefSeq" id="XP_011313884.1"/>
    </source>
</evidence>
<evidence type="ECO:0008006" key="5">
    <source>
        <dbReference type="Google" id="ProtNLM"/>
    </source>
</evidence>
<dbReference type="RefSeq" id="XP_011313884.1">
    <property type="nucleotide sequence ID" value="XM_011315582.1"/>
</dbReference>
<dbReference type="AlphaFoldDB" id="A0A9R1TR98"/>
<dbReference type="KEGG" id="fas:105273258"/>
<keyword evidence="1" id="KW-0472">Membrane</keyword>
<keyword evidence="2" id="KW-0732">Signal</keyword>
<reference evidence="4" key="1">
    <citation type="submission" date="2025-08" db="UniProtKB">
        <authorList>
            <consortium name="RefSeq"/>
        </authorList>
    </citation>
    <scope>IDENTIFICATION</scope>
    <source>
        <strain evidence="4">USDA-PBARC FA_bdor</strain>
        <tissue evidence="4">Whole organism</tissue>
    </source>
</reference>
<gene>
    <name evidence="4" type="primary">LOC105273258</name>
</gene>
<dbReference type="GeneID" id="105273258"/>
<feature type="chain" id="PRO_5040120156" description="SEFIR domain-containing protein" evidence="2">
    <location>
        <begin position="19"/>
        <end position="620"/>
    </location>
</feature>
<organism evidence="3 4">
    <name type="scientific">Fopius arisanus</name>
    <dbReference type="NCBI Taxonomy" id="64838"/>
    <lineage>
        <taxon>Eukaryota</taxon>
        <taxon>Metazoa</taxon>
        <taxon>Ecdysozoa</taxon>
        <taxon>Arthropoda</taxon>
        <taxon>Hexapoda</taxon>
        <taxon>Insecta</taxon>
        <taxon>Pterygota</taxon>
        <taxon>Neoptera</taxon>
        <taxon>Endopterygota</taxon>
        <taxon>Hymenoptera</taxon>
        <taxon>Apocrita</taxon>
        <taxon>Ichneumonoidea</taxon>
        <taxon>Braconidae</taxon>
        <taxon>Opiinae</taxon>
        <taxon>Fopius</taxon>
    </lineage>
</organism>
<dbReference type="Proteomes" id="UP000694866">
    <property type="component" value="Unplaced"/>
</dbReference>
<dbReference type="Gene3D" id="3.40.50.11530">
    <property type="match status" value="1"/>
</dbReference>
<keyword evidence="1" id="KW-0812">Transmembrane</keyword>
<feature type="signal peptide" evidence="2">
    <location>
        <begin position="1"/>
        <end position="18"/>
    </location>
</feature>
<dbReference type="OrthoDB" id="8611351at2759"/>
<name>A0A9R1TR98_9HYME</name>
<evidence type="ECO:0000256" key="1">
    <source>
        <dbReference type="SAM" id="Phobius"/>
    </source>
</evidence>
<proteinExistence type="predicted"/>
<protein>
    <recommendedName>
        <fullName evidence="5">SEFIR domain-containing protein</fullName>
    </recommendedName>
</protein>
<keyword evidence="1" id="KW-1133">Transmembrane helix</keyword>
<sequence>MSWKYVFITLLYVCTVESGFDDNNCFYKYICNDEGAKYEREIEEKISQCNVTNIPENELILLNDGKISTLKTVLNLPNVECNYDIALVVNSTVKSQEECDQHVFNEDSTSYREVYTNYRICVVDEPSQMDNPSNEEPTCKDDNIVLSHEHIFTGCYALRFSIDDEYKYVYRGRKFVVSSYELTRVQEPTHQCTYFTRENISNSSDGVIFSLDISLHSASPTLHLGLRTLSPTHQSEKNACTNYARNYDGDEWAINMNSSAPRTSFTKNCSFMTVHENLTSNASYAESIDCRFSLNIPTDMIYCFKLKVIDERCHKDSLWNSPRRFYPCTWMLECNRDPKAHETSEHIGDVDGPRKIIVEGNLFLPVGIALVLFVFVISGILLGIRRWRSTTRRVYLNANMPDLRVTNHNEADVADTDDEMRKSTKTGEIDETKGIVLLYARGSTPFMTFMTEFRESLKLFCKCNVFDWYAACEWNDVAKVGACDWATNLIRNQHRAVWIDTPGARSLASNGFSDSKCGAEAISDFRDMAFFAVLDYAKRTIMNTKLQYSKHFIVRLEGFDHENSTVDPFSDLSPHARYLVPYHLSQLCSHLSSRKSDSSGEALMATEAQLRERLKQIKNE</sequence>
<accession>A0A9R1TR98</accession>
<keyword evidence="3" id="KW-1185">Reference proteome</keyword>
<evidence type="ECO:0000256" key="2">
    <source>
        <dbReference type="SAM" id="SignalP"/>
    </source>
</evidence>
<feature type="transmembrane region" description="Helical" evidence="1">
    <location>
        <begin position="362"/>
        <end position="384"/>
    </location>
</feature>
<evidence type="ECO:0000313" key="3">
    <source>
        <dbReference type="Proteomes" id="UP000694866"/>
    </source>
</evidence>